<dbReference type="AlphaFoldDB" id="A0A3P7MCR5"/>
<reference evidence="1 2" key="1">
    <citation type="submission" date="2018-11" db="EMBL/GenBank/DDBJ databases">
        <authorList>
            <consortium name="Pathogen Informatics"/>
        </authorList>
    </citation>
    <scope>NUCLEOTIDE SEQUENCE [LARGE SCALE GENOMIC DNA]</scope>
</reference>
<dbReference type="EMBL" id="UYRV01105546">
    <property type="protein sequence ID" value="VDN21303.1"/>
    <property type="molecule type" value="Genomic_DNA"/>
</dbReference>
<dbReference type="Proteomes" id="UP000271889">
    <property type="component" value="Unassembled WGS sequence"/>
</dbReference>
<keyword evidence="2" id="KW-1185">Reference proteome</keyword>
<protein>
    <submittedName>
        <fullName evidence="1">Uncharacterized protein</fullName>
    </submittedName>
</protein>
<organism evidence="1 2">
    <name type="scientific">Cylicostephanus goldi</name>
    <name type="common">Nematode worm</name>
    <dbReference type="NCBI Taxonomy" id="71465"/>
    <lineage>
        <taxon>Eukaryota</taxon>
        <taxon>Metazoa</taxon>
        <taxon>Ecdysozoa</taxon>
        <taxon>Nematoda</taxon>
        <taxon>Chromadorea</taxon>
        <taxon>Rhabditida</taxon>
        <taxon>Rhabditina</taxon>
        <taxon>Rhabditomorpha</taxon>
        <taxon>Strongyloidea</taxon>
        <taxon>Strongylidae</taxon>
        <taxon>Cylicostephanus</taxon>
    </lineage>
</organism>
<name>A0A3P7MCR5_CYLGO</name>
<evidence type="ECO:0000313" key="2">
    <source>
        <dbReference type="Proteomes" id="UP000271889"/>
    </source>
</evidence>
<proteinExistence type="predicted"/>
<accession>A0A3P7MCR5</accession>
<sequence>MVIVRHYFTTKHHSPGQNLTHLDEPSWCCRNMVGLLLVARLTKSGDELPAVVISCTFEPADEAAQPIRHIGLGNRTRSVQHEEADHIWHELHALLPNIQTSPPLRVLSTDEADADELQVTMVTALRGLSEMITPGFRTIYHAHTIV</sequence>
<evidence type="ECO:0000313" key="1">
    <source>
        <dbReference type="EMBL" id="VDN21303.1"/>
    </source>
</evidence>
<gene>
    <name evidence="1" type="ORF">CGOC_LOCUS9003</name>
</gene>